<evidence type="ECO:0000256" key="6">
    <source>
        <dbReference type="ARBA" id="ARBA00022692"/>
    </source>
</evidence>
<protein>
    <recommendedName>
        <fullName evidence="13">Glycosyltransferase RgtA/B/C/D-like domain-containing protein</fullName>
    </recommendedName>
</protein>
<feature type="transmembrane region" description="Helical" evidence="10">
    <location>
        <begin position="385"/>
        <end position="407"/>
    </location>
</feature>
<comment type="subcellular location">
    <subcellularLocation>
        <location evidence="1">Endoplasmic reticulum membrane</location>
        <topology evidence="1">Multi-pass membrane protein</topology>
    </subcellularLocation>
</comment>
<feature type="transmembrane region" description="Helical" evidence="10">
    <location>
        <begin position="337"/>
        <end position="355"/>
    </location>
</feature>
<dbReference type="Pfam" id="PF04188">
    <property type="entry name" value="Mannosyl_trans2"/>
    <property type="match status" value="1"/>
</dbReference>
<reference evidence="11" key="1">
    <citation type="submission" date="2022-03" db="EMBL/GenBank/DDBJ databases">
        <title>Draft Genome Sequence of Firmicute Strain S0AB, a Heterotrophic Iron/Sulfur-Oxidizing Extreme Acidophile.</title>
        <authorList>
            <person name="Vergara E."/>
            <person name="Pakostova E."/>
            <person name="Johnson D.B."/>
            <person name="Holmes D.S."/>
        </authorList>
    </citation>
    <scope>NUCLEOTIDE SEQUENCE</scope>
    <source>
        <strain evidence="11">S0AB</strain>
    </source>
</reference>
<dbReference type="InterPro" id="IPR007315">
    <property type="entry name" value="PIG-V/Gpi18"/>
</dbReference>
<accession>A0A9X2AEW5</accession>
<feature type="transmembrane region" description="Helical" evidence="10">
    <location>
        <begin position="307"/>
        <end position="328"/>
    </location>
</feature>
<feature type="transmembrane region" description="Helical" evidence="10">
    <location>
        <begin position="12"/>
        <end position="32"/>
    </location>
</feature>
<comment type="caution">
    <text evidence="11">The sequence shown here is derived from an EMBL/GenBank/DDBJ whole genome shotgun (WGS) entry which is preliminary data.</text>
</comment>
<feature type="transmembrane region" description="Helical" evidence="10">
    <location>
        <begin position="205"/>
        <end position="233"/>
    </location>
</feature>
<evidence type="ECO:0000256" key="7">
    <source>
        <dbReference type="ARBA" id="ARBA00022824"/>
    </source>
</evidence>
<feature type="transmembrane region" description="Helical" evidence="10">
    <location>
        <begin position="245"/>
        <end position="268"/>
    </location>
</feature>
<dbReference type="GO" id="GO:0000009">
    <property type="term" value="F:alpha-1,6-mannosyltransferase activity"/>
    <property type="evidence" value="ECO:0007669"/>
    <property type="project" value="InterPro"/>
</dbReference>
<keyword evidence="6 10" id="KW-0812">Transmembrane</keyword>
<dbReference type="GO" id="GO:0006506">
    <property type="term" value="P:GPI anchor biosynthetic process"/>
    <property type="evidence" value="ECO:0007669"/>
    <property type="project" value="UniProtKB-KW"/>
</dbReference>
<keyword evidence="9 10" id="KW-0472">Membrane</keyword>
<proteinExistence type="predicted"/>
<evidence type="ECO:0000256" key="5">
    <source>
        <dbReference type="ARBA" id="ARBA00022679"/>
    </source>
</evidence>
<dbReference type="GO" id="GO:0016020">
    <property type="term" value="C:membrane"/>
    <property type="evidence" value="ECO:0007669"/>
    <property type="project" value="GOC"/>
</dbReference>
<gene>
    <name evidence="11" type="ORF">MM817_01708</name>
</gene>
<keyword evidence="7" id="KW-0256">Endoplasmic reticulum</keyword>
<keyword evidence="5" id="KW-0808">Transferase</keyword>
<evidence type="ECO:0000256" key="2">
    <source>
        <dbReference type="ARBA" id="ARBA00004687"/>
    </source>
</evidence>
<dbReference type="GO" id="GO:0031501">
    <property type="term" value="C:mannosyltransferase complex"/>
    <property type="evidence" value="ECO:0007669"/>
    <property type="project" value="TreeGrafter"/>
</dbReference>
<keyword evidence="12" id="KW-1185">Reference proteome</keyword>
<dbReference type="PANTHER" id="PTHR12468">
    <property type="entry name" value="GPI MANNOSYLTRANSFERASE 2"/>
    <property type="match status" value="1"/>
</dbReference>
<dbReference type="Proteomes" id="UP001139263">
    <property type="component" value="Unassembled WGS sequence"/>
</dbReference>
<evidence type="ECO:0008006" key="13">
    <source>
        <dbReference type="Google" id="ProtNLM"/>
    </source>
</evidence>
<dbReference type="EMBL" id="JALBUF010000004">
    <property type="protein sequence ID" value="MCI0183431.1"/>
    <property type="molecule type" value="Genomic_DNA"/>
</dbReference>
<dbReference type="AlphaFoldDB" id="A0A9X2AEW5"/>
<evidence type="ECO:0000256" key="4">
    <source>
        <dbReference type="ARBA" id="ARBA00022676"/>
    </source>
</evidence>
<evidence type="ECO:0000256" key="3">
    <source>
        <dbReference type="ARBA" id="ARBA00022502"/>
    </source>
</evidence>
<evidence type="ECO:0000313" key="11">
    <source>
        <dbReference type="EMBL" id="MCI0183431.1"/>
    </source>
</evidence>
<sequence>MKTAHTTVVSYRTLIAALILHYLVVVCVYLPFPKGINYIRMSPQVWLQPYLQWDSQWYLTIAKHGYRFYSLLHHIHHAPPIRADIMTSAYFPFLPMLIRLCLDISHHVLVPLIIDNVAFIASLPLLFVILQDLTLSLATQKPSASHTTPSRSSKKHDKHARQIAIWGTLFFAVNPISIIYSSLYTESFSFLFALLVTYGVLRDHLWISALAGCLSATTHSTGILVGAFVVVYIVRFITTRQRKHLWHGALFSFATLSGLLLFLIFLYIRFHDPLAFTKAEAYWHRTWEFPFAPYVQGILLATHDHSMALFFDLTFETIFLFAAIAITIRKELWKNGVAFYTLASTLLIASTVVPHFPTMSVPRYLSNIWPLYLAFASIHTRILRGALLILCLLGGVYGAIIFGHGFWFE</sequence>
<organism evidence="11 12">
    <name type="scientific">Sulfoacidibacillus ferrooxidans</name>
    <dbReference type="NCBI Taxonomy" id="2005001"/>
    <lineage>
        <taxon>Bacteria</taxon>
        <taxon>Bacillati</taxon>
        <taxon>Bacillota</taxon>
        <taxon>Bacilli</taxon>
        <taxon>Bacillales</taxon>
        <taxon>Alicyclobacillaceae</taxon>
        <taxon>Sulfoacidibacillus</taxon>
    </lineage>
</organism>
<comment type="pathway">
    <text evidence="2">Glycolipid biosynthesis; glycosylphosphatidylinositol-anchor biosynthesis.</text>
</comment>
<feature type="transmembrane region" description="Helical" evidence="10">
    <location>
        <begin position="163"/>
        <end position="185"/>
    </location>
</feature>
<evidence type="ECO:0000313" key="12">
    <source>
        <dbReference type="Proteomes" id="UP001139263"/>
    </source>
</evidence>
<keyword evidence="4" id="KW-0328">Glycosyltransferase</keyword>
<dbReference type="PANTHER" id="PTHR12468:SF2">
    <property type="entry name" value="GPI MANNOSYLTRANSFERASE 2"/>
    <property type="match status" value="1"/>
</dbReference>
<name>A0A9X2AEW5_9BACL</name>
<dbReference type="RefSeq" id="WP_241713728.1">
    <property type="nucleotide sequence ID" value="NZ_JALBUF010000004.1"/>
</dbReference>
<keyword evidence="3" id="KW-0337">GPI-anchor biosynthesis</keyword>
<evidence type="ECO:0000256" key="10">
    <source>
        <dbReference type="SAM" id="Phobius"/>
    </source>
</evidence>
<evidence type="ECO:0000256" key="9">
    <source>
        <dbReference type="ARBA" id="ARBA00023136"/>
    </source>
</evidence>
<dbReference type="GO" id="GO:0004376">
    <property type="term" value="F:GPI mannosyltransferase activity"/>
    <property type="evidence" value="ECO:0007669"/>
    <property type="project" value="InterPro"/>
</dbReference>
<evidence type="ECO:0000256" key="1">
    <source>
        <dbReference type="ARBA" id="ARBA00004477"/>
    </source>
</evidence>
<keyword evidence="8 10" id="KW-1133">Transmembrane helix</keyword>
<evidence type="ECO:0000256" key="8">
    <source>
        <dbReference type="ARBA" id="ARBA00022989"/>
    </source>
</evidence>